<dbReference type="Proteomes" id="UP000539642">
    <property type="component" value="Unassembled WGS sequence"/>
</dbReference>
<proteinExistence type="predicted"/>
<gene>
    <name evidence="1" type="ORF">HNQ81_003476</name>
</gene>
<evidence type="ECO:0000313" key="2">
    <source>
        <dbReference type="Proteomes" id="UP000539642"/>
    </source>
</evidence>
<dbReference type="AlphaFoldDB" id="A0A840V7I5"/>
<keyword evidence="2" id="KW-1185">Reference proteome</keyword>
<organism evidence="1 2">
    <name type="scientific">Desulfoprunum benzoelyticum</name>
    <dbReference type="NCBI Taxonomy" id="1506996"/>
    <lineage>
        <taxon>Bacteria</taxon>
        <taxon>Pseudomonadati</taxon>
        <taxon>Thermodesulfobacteriota</taxon>
        <taxon>Desulfobulbia</taxon>
        <taxon>Desulfobulbales</taxon>
        <taxon>Desulfobulbaceae</taxon>
        <taxon>Desulfoprunum</taxon>
    </lineage>
</organism>
<dbReference type="Gene3D" id="3.30.450.20">
    <property type="entry name" value="PAS domain"/>
    <property type="match status" value="2"/>
</dbReference>
<reference evidence="1 2" key="1">
    <citation type="submission" date="2020-08" db="EMBL/GenBank/DDBJ databases">
        <title>Genomic Encyclopedia of Type Strains, Phase IV (KMG-IV): sequencing the most valuable type-strain genomes for metagenomic binning, comparative biology and taxonomic classification.</title>
        <authorList>
            <person name="Goeker M."/>
        </authorList>
    </citation>
    <scope>NUCLEOTIDE SEQUENCE [LARGE SCALE GENOMIC DNA]</scope>
    <source>
        <strain evidence="1 2">DSM 28570</strain>
    </source>
</reference>
<protein>
    <recommendedName>
        <fullName evidence="3">Cache domain-containing protein</fullName>
    </recommendedName>
</protein>
<sequence length="78" mass="8287">MSFTTPYVDLVTNELVIALVKPLTVDGKFVGVMGADTVLDTLVANVLNYKQSESGFAFIVEKSGTISAQLIHAPLCLA</sequence>
<name>A0A840V7I5_9BACT</name>
<evidence type="ECO:0008006" key="3">
    <source>
        <dbReference type="Google" id="ProtNLM"/>
    </source>
</evidence>
<dbReference type="EMBL" id="JACHEO010000037">
    <property type="protein sequence ID" value="MBB5349719.1"/>
    <property type="molecule type" value="Genomic_DNA"/>
</dbReference>
<evidence type="ECO:0000313" key="1">
    <source>
        <dbReference type="EMBL" id="MBB5349719.1"/>
    </source>
</evidence>
<accession>A0A840V7I5</accession>
<comment type="caution">
    <text evidence="1">The sequence shown here is derived from an EMBL/GenBank/DDBJ whole genome shotgun (WGS) entry which is preliminary data.</text>
</comment>
<dbReference type="RefSeq" id="WP_183352574.1">
    <property type="nucleotide sequence ID" value="NZ_JACHEO010000037.1"/>
</dbReference>